<keyword evidence="2" id="KW-0472">Membrane</keyword>
<feature type="transmembrane region" description="Helical" evidence="2">
    <location>
        <begin position="201"/>
        <end position="222"/>
    </location>
</feature>
<feature type="transmembrane region" description="Helical" evidence="2">
    <location>
        <begin position="171"/>
        <end position="189"/>
    </location>
</feature>
<evidence type="ECO:0000313" key="4">
    <source>
        <dbReference type="Proteomes" id="UP000641386"/>
    </source>
</evidence>
<feature type="transmembrane region" description="Helical" evidence="2">
    <location>
        <begin position="142"/>
        <end position="162"/>
    </location>
</feature>
<evidence type="ECO:0000313" key="3">
    <source>
        <dbReference type="EMBL" id="GHF06370.1"/>
    </source>
</evidence>
<evidence type="ECO:0000256" key="2">
    <source>
        <dbReference type="SAM" id="Phobius"/>
    </source>
</evidence>
<dbReference type="PANTHER" id="PTHR40761:SF1">
    <property type="entry name" value="CONSERVED INTEGRAL MEMBRANE ALANINE VALINE AND LEUCINE RICH PROTEIN-RELATED"/>
    <property type="match status" value="1"/>
</dbReference>
<dbReference type="PANTHER" id="PTHR40761">
    <property type="entry name" value="CONSERVED INTEGRAL MEMBRANE ALANINE VALINE AND LEUCINE RICH PROTEIN-RELATED"/>
    <property type="match status" value="1"/>
</dbReference>
<keyword evidence="2" id="KW-1133">Transmembrane helix</keyword>
<organism evidence="3 4">
    <name type="scientific">Streptomyces spiralis</name>
    <dbReference type="NCBI Taxonomy" id="66376"/>
    <lineage>
        <taxon>Bacteria</taxon>
        <taxon>Bacillati</taxon>
        <taxon>Actinomycetota</taxon>
        <taxon>Actinomycetes</taxon>
        <taxon>Kitasatosporales</taxon>
        <taxon>Streptomycetaceae</taxon>
        <taxon>Streptomyces</taxon>
    </lineage>
</organism>
<comment type="caution">
    <text evidence="3">The sequence shown here is derived from an EMBL/GenBank/DDBJ whole genome shotgun (WGS) entry which is preliminary data.</text>
</comment>
<dbReference type="InterPro" id="IPR037185">
    <property type="entry name" value="EmrE-like"/>
</dbReference>
<feature type="compositionally biased region" description="Low complexity" evidence="1">
    <location>
        <begin position="18"/>
        <end position="33"/>
    </location>
</feature>
<accession>A0A919E2Y4</accession>
<reference evidence="3" key="2">
    <citation type="submission" date="2020-09" db="EMBL/GenBank/DDBJ databases">
        <authorList>
            <person name="Sun Q."/>
            <person name="Ohkuma M."/>
        </authorList>
    </citation>
    <scope>NUCLEOTIDE SEQUENCE</scope>
    <source>
        <strain evidence="3">JCM 3302</strain>
    </source>
</reference>
<keyword evidence="4" id="KW-1185">Reference proteome</keyword>
<proteinExistence type="predicted"/>
<sequence length="372" mass="38160">MAWLPGYSVTAQPVRTRVAAAAAASPRRPPSTQESHRVPPPLRLPGRHRGGLDRRLATEAGRLPVSALTIVLTLLAALSNASASVLQRRAATDESGGGSGARQAVRWLARVLRRPYWLAGAGLLAVSTVLQAAALSVGSLSVVQPLLASELLFTLAVGSLVFRRRPDRRTWLAFAALAVGLALFLGAASPPEGTSTAPPDLWLKAGAALLGVVVAVLLASRLVRGAPRAALLGLASAVSFAATAALLKEVTGRFDQGLGALLTQWPPYATVVVGGLSFLLLQSAFRAGSLTASQPALTLGDAVTSVALGWALFEEYIGLGVRVLPEVIGVALIGAGSIGLAGAAASGGWDTPRVEPDGPGPDARRPSQRRPG</sequence>
<dbReference type="Gene3D" id="1.10.3730.20">
    <property type="match status" value="1"/>
</dbReference>
<feature type="transmembrane region" description="Helical" evidence="2">
    <location>
        <begin position="65"/>
        <end position="86"/>
    </location>
</feature>
<dbReference type="SUPFAM" id="SSF103481">
    <property type="entry name" value="Multidrug resistance efflux transporter EmrE"/>
    <property type="match status" value="1"/>
</dbReference>
<evidence type="ECO:0000256" key="1">
    <source>
        <dbReference type="SAM" id="MobiDB-lite"/>
    </source>
</evidence>
<gene>
    <name evidence="3" type="ORF">GCM10014715_73000</name>
</gene>
<dbReference type="EMBL" id="BNBC01000050">
    <property type="protein sequence ID" value="GHF06370.1"/>
    <property type="molecule type" value="Genomic_DNA"/>
</dbReference>
<feature type="region of interest" description="Disordered" evidence="1">
    <location>
        <begin position="18"/>
        <end position="50"/>
    </location>
</feature>
<keyword evidence="2" id="KW-0812">Transmembrane</keyword>
<protein>
    <submittedName>
        <fullName evidence="3">Membrane protein</fullName>
    </submittedName>
</protein>
<dbReference type="AlphaFoldDB" id="A0A919E2Y4"/>
<reference evidence="3" key="1">
    <citation type="journal article" date="2014" name="Int. J. Syst. Evol. Microbiol.">
        <title>Complete genome sequence of Corynebacterium casei LMG S-19264T (=DSM 44701T), isolated from a smear-ripened cheese.</title>
        <authorList>
            <consortium name="US DOE Joint Genome Institute (JGI-PGF)"/>
            <person name="Walter F."/>
            <person name="Albersmeier A."/>
            <person name="Kalinowski J."/>
            <person name="Ruckert C."/>
        </authorList>
    </citation>
    <scope>NUCLEOTIDE SEQUENCE</scope>
    <source>
        <strain evidence="3">JCM 3302</strain>
    </source>
</reference>
<dbReference type="NCBIfam" id="NF038012">
    <property type="entry name" value="DMT_1"/>
    <property type="match status" value="1"/>
</dbReference>
<dbReference type="Proteomes" id="UP000641386">
    <property type="component" value="Unassembled WGS sequence"/>
</dbReference>
<feature type="transmembrane region" description="Helical" evidence="2">
    <location>
        <begin position="116"/>
        <end position="136"/>
    </location>
</feature>
<name>A0A919E2Y4_9ACTN</name>
<feature type="transmembrane region" description="Helical" evidence="2">
    <location>
        <begin position="267"/>
        <end position="285"/>
    </location>
</feature>
<feature type="transmembrane region" description="Helical" evidence="2">
    <location>
        <begin position="229"/>
        <end position="247"/>
    </location>
</feature>
<feature type="region of interest" description="Disordered" evidence="1">
    <location>
        <begin position="346"/>
        <end position="372"/>
    </location>
</feature>